<feature type="compositionally biased region" description="Gly residues" evidence="9">
    <location>
        <begin position="531"/>
        <end position="544"/>
    </location>
</feature>
<dbReference type="NCBIfam" id="NF000592">
    <property type="entry name" value="PRK00013.1"/>
    <property type="match status" value="1"/>
</dbReference>
<keyword evidence="5 6" id="KW-0413">Isomerase</keyword>
<comment type="function">
    <text evidence="6 8">Together with its co-chaperonin GroES, plays an essential role in assisting protein folding. The GroEL-GroES system forms a nano-cage that allows encapsulation of the non-native substrate proteins and provides a physical environment optimized to promote and accelerate protein folding.</text>
</comment>
<comment type="subunit">
    <text evidence="6 8">Forms a cylinder of 14 subunits composed of two heptameric rings stacked back-to-back. Interacts with the co-chaperonin GroES.</text>
</comment>
<dbReference type="EC" id="5.6.1.7" evidence="6"/>
<feature type="binding site" evidence="6">
    <location>
        <begin position="29"/>
        <end position="32"/>
    </location>
    <ligand>
        <name>ATP</name>
        <dbReference type="ChEBI" id="CHEBI:30616"/>
    </ligand>
</feature>
<dbReference type="GO" id="GO:0005524">
    <property type="term" value="F:ATP binding"/>
    <property type="evidence" value="ECO:0007669"/>
    <property type="project" value="UniProtKB-UniRule"/>
</dbReference>
<accession>I4BBL8</accession>
<dbReference type="AlphaFoldDB" id="I4BBL8"/>
<dbReference type="PRINTS" id="PR00298">
    <property type="entry name" value="CHAPERONIN60"/>
</dbReference>
<keyword evidence="3 6" id="KW-0067">ATP-binding</keyword>
<dbReference type="KEGG" id="tpx:Turpa_4041"/>
<feature type="binding site" evidence="6">
    <location>
        <begin position="476"/>
        <end position="478"/>
    </location>
    <ligand>
        <name>ATP</name>
        <dbReference type="ChEBI" id="CHEBI:30616"/>
    </ligand>
</feature>
<evidence type="ECO:0000256" key="2">
    <source>
        <dbReference type="ARBA" id="ARBA00022741"/>
    </source>
</evidence>
<feature type="region of interest" description="Disordered" evidence="9">
    <location>
        <begin position="525"/>
        <end position="544"/>
    </location>
</feature>
<dbReference type="GO" id="GO:0042026">
    <property type="term" value="P:protein refolding"/>
    <property type="evidence" value="ECO:0007669"/>
    <property type="project" value="UniProtKB-UniRule"/>
</dbReference>
<organism evidence="10 11">
    <name type="scientific">Turneriella parva (strain ATCC BAA-1111 / DSM 21527 / NCTC 11395 / H)</name>
    <name type="common">Leptospira parva</name>
    <dbReference type="NCBI Taxonomy" id="869212"/>
    <lineage>
        <taxon>Bacteria</taxon>
        <taxon>Pseudomonadati</taxon>
        <taxon>Spirochaetota</taxon>
        <taxon>Spirochaetia</taxon>
        <taxon>Leptospirales</taxon>
        <taxon>Leptospiraceae</taxon>
        <taxon>Turneriella</taxon>
    </lineage>
</organism>
<keyword evidence="2 6" id="KW-0547">Nucleotide-binding</keyword>
<keyword evidence="4 6" id="KW-0143">Chaperone</keyword>
<dbReference type="HOGENOM" id="CLU_016503_3_0_12"/>
<dbReference type="HAMAP" id="MF_00600">
    <property type="entry name" value="CH60"/>
    <property type="match status" value="1"/>
</dbReference>
<sequence length="544" mass="57845">MAKMLEYDEIARAKLMTGINKLANAVKVTLGPRGRNVVIDKKFGAPTITKDGVTVAKEIELEDAYENMGAQLVKEVSTKTNDVAGDGTTTATILAQAIAREGIKNVTAGANPMDLKRGIDKAVEVVVEYIGKLAKKVESKDIAAVATISANNDAEIGKLIADAMDKVGKDGVITVEEAKSIETSLDTVEGMQFDRGYVSSYMVTDAENMTATLENAMVLIYDKKISAVKDIAPILNQVAQAGKPLLIIAEDLEGEALATIVYNTIRKAINCVAVKAPGFGDRRKAMLEDIAILTGGQVISEELGQKLESATVQNLGKVEKVIIEKENTTIIKGGGKDSEIQHRIKQIKKQIEETTSDYDREKLQERLAKLAGGVAVIHVGAATEVEMKEKKARVEDALSATRSAVEEGIVPGGGLTLLKAIDAVAKLKLEGDQETGKNIVMRALEEPLRQIAANSGMEGSLIVQQAKSEKENVGFNAATLKWEDMLKAGIIDPAKVTRSALQNAASISALVLTTECIIADKPEKKEAPAMPGGGMGGMGGMGDF</sequence>
<keyword evidence="6" id="KW-0963">Cytoplasm</keyword>
<dbReference type="OrthoDB" id="9766614at2"/>
<dbReference type="SUPFAM" id="SSF54849">
    <property type="entry name" value="GroEL-intermediate domain like"/>
    <property type="match status" value="1"/>
</dbReference>
<dbReference type="STRING" id="869212.Turpa_4041"/>
<feature type="binding site" evidence="6">
    <location>
        <position position="50"/>
    </location>
    <ligand>
        <name>ATP</name>
        <dbReference type="ChEBI" id="CHEBI:30616"/>
    </ligand>
</feature>
<comment type="similarity">
    <text evidence="1 6 7">Belongs to the chaperonin (HSP60) family.</text>
</comment>
<dbReference type="NCBIfam" id="NF009489">
    <property type="entry name" value="PRK12851.1"/>
    <property type="match status" value="1"/>
</dbReference>
<dbReference type="EMBL" id="CP002959">
    <property type="protein sequence ID" value="AFM14675.1"/>
    <property type="molecule type" value="Genomic_DNA"/>
</dbReference>
<evidence type="ECO:0000256" key="9">
    <source>
        <dbReference type="SAM" id="MobiDB-lite"/>
    </source>
</evidence>
<dbReference type="CDD" id="cd03344">
    <property type="entry name" value="GroEL"/>
    <property type="match status" value="1"/>
</dbReference>
<dbReference type="RefSeq" id="WP_014805151.1">
    <property type="nucleotide sequence ID" value="NC_018020.1"/>
</dbReference>
<dbReference type="GO" id="GO:0140662">
    <property type="term" value="F:ATP-dependent protein folding chaperone"/>
    <property type="evidence" value="ECO:0007669"/>
    <property type="project" value="InterPro"/>
</dbReference>
<dbReference type="GO" id="GO:0005737">
    <property type="term" value="C:cytoplasm"/>
    <property type="evidence" value="ECO:0007669"/>
    <property type="project" value="UniProtKB-SubCell"/>
</dbReference>
<evidence type="ECO:0000256" key="5">
    <source>
        <dbReference type="ARBA" id="ARBA00023235"/>
    </source>
</evidence>
<dbReference type="InterPro" id="IPR002423">
    <property type="entry name" value="Cpn60/GroEL/TCP-1"/>
</dbReference>
<dbReference type="Gene3D" id="1.10.560.10">
    <property type="entry name" value="GroEL-like equatorial domain"/>
    <property type="match status" value="1"/>
</dbReference>
<dbReference type="PANTHER" id="PTHR45633">
    <property type="entry name" value="60 KDA HEAT SHOCK PROTEIN, MITOCHONDRIAL"/>
    <property type="match status" value="1"/>
</dbReference>
<dbReference type="NCBIfam" id="TIGR02348">
    <property type="entry name" value="GroEL"/>
    <property type="match status" value="1"/>
</dbReference>
<feature type="binding site" evidence="6">
    <location>
        <begin position="86"/>
        <end position="90"/>
    </location>
    <ligand>
        <name>ATP</name>
        <dbReference type="ChEBI" id="CHEBI:30616"/>
    </ligand>
</feature>
<evidence type="ECO:0000256" key="3">
    <source>
        <dbReference type="ARBA" id="ARBA00022840"/>
    </source>
</evidence>
<comment type="subcellular location">
    <subcellularLocation>
        <location evidence="6">Cytoplasm</location>
    </subcellularLocation>
</comment>
<evidence type="ECO:0000256" key="1">
    <source>
        <dbReference type="ARBA" id="ARBA00006607"/>
    </source>
</evidence>
<feature type="binding site" evidence="6">
    <location>
        <position position="492"/>
    </location>
    <ligand>
        <name>ATP</name>
        <dbReference type="ChEBI" id="CHEBI:30616"/>
    </ligand>
</feature>
<dbReference type="Gene3D" id="3.50.7.10">
    <property type="entry name" value="GroEL"/>
    <property type="match status" value="1"/>
</dbReference>
<dbReference type="InterPro" id="IPR001844">
    <property type="entry name" value="Cpn60/GroEL"/>
</dbReference>
<proteinExistence type="inferred from homology"/>
<protein>
    <recommendedName>
        <fullName evidence="6">Chaperonin GroEL</fullName>
        <ecNumber evidence="6">5.6.1.7</ecNumber>
    </recommendedName>
    <alternativeName>
        <fullName evidence="6">60 kDa chaperonin</fullName>
    </alternativeName>
    <alternativeName>
        <fullName evidence="6">Chaperonin-60</fullName>
        <shortName evidence="6">Cpn60</shortName>
    </alternativeName>
</protein>
<evidence type="ECO:0000313" key="11">
    <source>
        <dbReference type="Proteomes" id="UP000006048"/>
    </source>
</evidence>
<dbReference type="Proteomes" id="UP000006048">
    <property type="component" value="Chromosome"/>
</dbReference>
<dbReference type="Gene3D" id="3.30.260.10">
    <property type="entry name" value="TCP-1-like chaperonin intermediate domain"/>
    <property type="match status" value="1"/>
</dbReference>
<dbReference type="InterPro" id="IPR027409">
    <property type="entry name" value="GroEL-like_apical_dom_sf"/>
</dbReference>
<dbReference type="NCBIfam" id="NF009487">
    <property type="entry name" value="PRK12849.1"/>
    <property type="match status" value="1"/>
</dbReference>
<dbReference type="GO" id="GO:0016853">
    <property type="term" value="F:isomerase activity"/>
    <property type="evidence" value="ECO:0007669"/>
    <property type="project" value="UniProtKB-KW"/>
</dbReference>
<dbReference type="NCBIfam" id="NF009488">
    <property type="entry name" value="PRK12850.1"/>
    <property type="match status" value="1"/>
</dbReference>
<evidence type="ECO:0000313" key="10">
    <source>
        <dbReference type="EMBL" id="AFM14675.1"/>
    </source>
</evidence>
<gene>
    <name evidence="6" type="primary">groEL</name>
    <name evidence="6" type="synonym">groL</name>
    <name evidence="10" type="ordered locus">Turpa_4041</name>
</gene>
<dbReference type="GO" id="GO:0051082">
    <property type="term" value="F:unfolded protein binding"/>
    <property type="evidence" value="ECO:0007669"/>
    <property type="project" value="UniProtKB-UniRule"/>
</dbReference>
<evidence type="ECO:0000256" key="4">
    <source>
        <dbReference type="ARBA" id="ARBA00023186"/>
    </source>
</evidence>
<dbReference type="Pfam" id="PF00118">
    <property type="entry name" value="Cpn60_TCP1"/>
    <property type="match status" value="1"/>
</dbReference>
<dbReference type="InterPro" id="IPR027410">
    <property type="entry name" value="TCP-1-like_intermed_sf"/>
</dbReference>
<feature type="binding site" evidence="6">
    <location>
        <position position="413"/>
    </location>
    <ligand>
        <name>ATP</name>
        <dbReference type="ChEBI" id="CHEBI:30616"/>
    </ligand>
</feature>
<name>I4BBL8_TURPD</name>
<dbReference type="FunFam" id="3.50.7.10:FF:000001">
    <property type="entry name" value="60 kDa chaperonin"/>
    <property type="match status" value="1"/>
</dbReference>
<keyword evidence="11" id="KW-1185">Reference proteome</keyword>
<evidence type="ECO:0000256" key="8">
    <source>
        <dbReference type="RuleBase" id="RU000419"/>
    </source>
</evidence>
<reference evidence="10 11" key="1">
    <citation type="submission" date="2012-06" db="EMBL/GenBank/DDBJ databases">
        <title>The complete chromosome of genome of Turneriella parva DSM 21527.</title>
        <authorList>
            <consortium name="US DOE Joint Genome Institute (JGI-PGF)"/>
            <person name="Lucas S."/>
            <person name="Han J."/>
            <person name="Lapidus A."/>
            <person name="Bruce D."/>
            <person name="Goodwin L."/>
            <person name="Pitluck S."/>
            <person name="Peters L."/>
            <person name="Kyrpides N."/>
            <person name="Mavromatis K."/>
            <person name="Ivanova N."/>
            <person name="Mikhailova N."/>
            <person name="Chertkov O."/>
            <person name="Detter J.C."/>
            <person name="Tapia R."/>
            <person name="Han C."/>
            <person name="Land M."/>
            <person name="Hauser L."/>
            <person name="Markowitz V."/>
            <person name="Cheng J.-F."/>
            <person name="Hugenholtz P."/>
            <person name="Woyke T."/>
            <person name="Wu D."/>
            <person name="Gronow S."/>
            <person name="Wellnitz S."/>
            <person name="Brambilla E."/>
            <person name="Klenk H.-P."/>
            <person name="Eisen J.A."/>
        </authorList>
    </citation>
    <scope>NUCLEOTIDE SEQUENCE [LARGE SCALE GENOMIC DNA]</scope>
    <source>
        <strain evidence="11">ATCC BAA-1111 / DSM 21527 / NCTC 11395 / H</strain>
    </source>
</reference>
<dbReference type="PATRIC" id="fig|869212.3.peg.4075"/>
<dbReference type="SUPFAM" id="SSF52029">
    <property type="entry name" value="GroEL apical domain-like"/>
    <property type="match status" value="1"/>
</dbReference>
<evidence type="ECO:0000256" key="7">
    <source>
        <dbReference type="RuleBase" id="RU000418"/>
    </source>
</evidence>
<evidence type="ECO:0000256" key="6">
    <source>
        <dbReference type="HAMAP-Rule" id="MF_00600"/>
    </source>
</evidence>
<dbReference type="SUPFAM" id="SSF48592">
    <property type="entry name" value="GroEL equatorial domain-like"/>
    <property type="match status" value="1"/>
</dbReference>
<dbReference type="InterPro" id="IPR027413">
    <property type="entry name" value="GROEL-like_equatorial_sf"/>
</dbReference>